<evidence type="ECO:0000259" key="1">
    <source>
        <dbReference type="Pfam" id="PF04851"/>
    </source>
</evidence>
<evidence type="ECO:0000313" key="2">
    <source>
        <dbReference type="EMBL" id="MDN7023589.1"/>
    </source>
</evidence>
<dbReference type="Pfam" id="PF04851">
    <property type="entry name" value="ResIII"/>
    <property type="match status" value="1"/>
</dbReference>
<evidence type="ECO:0000313" key="3">
    <source>
        <dbReference type="Proteomes" id="UP001168338"/>
    </source>
</evidence>
<organism evidence="2 3">
    <name type="scientific">Methanoculleus frigidifontis</name>
    <dbReference type="NCBI Taxonomy" id="2584085"/>
    <lineage>
        <taxon>Archaea</taxon>
        <taxon>Methanobacteriati</taxon>
        <taxon>Methanobacteriota</taxon>
        <taxon>Stenosarchaea group</taxon>
        <taxon>Methanomicrobia</taxon>
        <taxon>Methanomicrobiales</taxon>
        <taxon>Methanomicrobiaceae</taxon>
        <taxon>Methanoculleus</taxon>
    </lineage>
</organism>
<dbReference type="InterPro" id="IPR027417">
    <property type="entry name" value="P-loop_NTPase"/>
</dbReference>
<keyword evidence="2" id="KW-0378">Hydrolase</keyword>
<dbReference type="InterPro" id="IPR006935">
    <property type="entry name" value="Helicase/UvrB_N"/>
</dbReference>
<protein>
    <submittedName>
        <fullName evidence="2">Restriction endonuclease subunit R</fullName>
    </submittedName>
</protein>
<gene>
    <name evidence="2" type="ORF">FGU65_01525</name>
</gene>
<proteinExistence type="predicted"/>
<sequence length="1073" mass="123115">MALHEWLILNDYVLHQFGITSKEKYRDVRALLSSTEGKDSEEREAEQRQDGISSFCDALLKWLELERIGGEPGLLIDPDDLETYDLRISAHLAHINQRRETPVRLKYFQWLAALFTEYYLHRFFTDRVVLLNSLNDHVEVFVNQSVSGTARRERAYDRFDFSVDDLRKLAFWMATGSGKTFLMHLTYLQFLYHNRNAVPKYQLKIDNILLITPGEDLTNQHLHHLKESSIPCERFQAQNPGGLCAFESSDTIKVIEIQKIVEQKKGSGASVDIESFGKKNLIFVDEAHKGSGGNTWRANRNWLAEQGFAFEYSATLGQAVGSGNGRNGANDLLAEYGKSILFDYSYRHFYDDGYGKEYRLLNVRDDAYDEDVRDTLFLANLLSFYQQKAVHRDYPFMVRDYNLADPLWLFVGSQVNVSEEESDVFKIISFLNRVVTERGWVIETIQRFLDGNSGIKTKNDHDLFGPMFQERRFSYIRQQGKNAVDLYTDILKEVFHVREGGSIVLTPLKGAAGEISVSCGGNPFFALIYVGDRNKFLELVEEAETALQVGPAIDHPSLFASINSHASAVNILIGAKKFLEGWDCYRVSAMGLLDIGQSEGTQIIQLFGRGVRLKGKDGSLKRSTSSFGDHPTHLPILETLNLFGVKADYLKKFEDYLRQGGMNTDLRVPFEIPITIQHDTLERGLKVPSIERSGFKRQIQFVLDSAAVRTISADLSVKVDLKQSSYYENMSLEADQREEPVAIPAELLDLLDWNRIYFVLLDYRALNGWSNIVFDKKELKKIIEDGNYALTCPKHMVRPTKFADIEKVENIAITILKKTLKATYADRQSKWFHENARMGTLTEGHGNFAFEKYIVEVDESASDIIQQAKEIDSNIDLFIVSNGGRFIANAFYERHLFQPLLTKEAQESKFSITPQELNSGERIFVERLREYVESHEAELTDKTIYLLRNRPNDKGVGFYKTAWFYPDFILWVVDNQTNYQRIVFADPKGIIHLNGFEDEKVQLCNDIQEVERRIKSRTGIDDFSLDSFIISRTKRVDADKKFQNPGRNRYDELHILFLEDGMRFVEKMLGIEG</sequence>
<keyword evidence="3" id="KW-1185">Reference proteome</keyword>
<dbReference type="RefSeq" id="WP_301662632.1">
    <property type="nucleotide sequence ID" value="NZ_VCYH01000001.1"/>
</dbReference>
<name>A0ABT8M6M4_9EURY</name>
<feature type="domain" description="Helicase/UvrB N-terminal" evidence="1">
    <location>
        <begin position="164"/>
        <end position="315"/>
    </location>
</feature>
<keyword evidence="2" id="KW-0540">Nuclease</keyword>
<comment type="caution">
    <text evidence="2">The sequence shown here is derived from an EMBL/GenBank/DDBJ whole genome shotgun (WGS) entry which is preliminary data.</text>
</comment>
<dbReference type="GO" id="GO:0004519">
    <property type="term" value="F:endonuclease activity"/>
    <property type="evidence" value="ECO:0007669"/>
    <property type="project" value="UniProtKB-KW"/>
</dbReference>
<dbReference type="EMBL" id="VCYH01000001">
    <property type="protein sequence ID" value="MDN7023589.1"/>
    <property type="molecule type" value="Genomic_DNA"/>
</dbReference>
<reference evidence="2" key="1">
    <citation type="submission" date="2019-05" db="EMBL/GenBank/DDBJ databases">
        <title>Methanoculleus sp. FWC-SCC1, a methanogenic archaeon isolated from deep marine cold seep.</title>
        <authorList>
            <person name="Chen Y.-W."/>
            <person name="Chen S.-C."/>
            <person name="Teng N.-H."/>
            <person name="Lai M.-C."/>
        </authorList>
    </citation>
    <scope>NUCLEOTIDE SEQUENCE</scope>
    <source>
        <strain evidence="2">FWC-SCC1</strain>
    </source>
</reference>
<accession>A0ABT8M6M4</accession>
<keyword evidence="2" id="KW-0255">Endonuclease</keyword>
<dbReference type="SUPFAM" id="SSF52540">
    <property type="entry name" value="P-loop containing nucleoside triphosphate hydrolases"/>
    <property type="match status" value="1"/>
</dbReference>
<dbReference type="Gene3D" id="3.40.50.300">
    <property type="entry name" value="P-loop containing nucleotide triphosphate hydrolases"/>
    <property type="match status" value="1"/>
</dbReference>
<dbReference type="Proteomes" id="UP001168338">
    <property type="component" value="Unassembled WGS sequence"/>
</dbReference>